<keyword evidence="5 9" id="KW-0812">Transmembrane</keyword>
<evidence type="ECO:0000256" key="4">
    <source>
        <dbReference type="ARBA" id="ARBA00022618"/>
    </source>
</evidence>
<proteinExistence type="inferred from homology"/>
<keyword evidence="2 9" id="KW-1003">Cell membrane</keyword>
<comment type="similarity">
    <text evidence="9">Belongs to the FtsQ/DivIB family. FtsQ subfamily.</text>
</comment>
<dbReference type="GO" id="GO:0090529">
    <property type="term" value="P:cell septum assembly"/>
    <property type="evidence" value="ECO:0007669"/>
    <property type="project" value="InterPro"/>
</dbReference>
<feature type="transmembrane region" description="Helical" evidence="9">
    <location>
        <begin position="62"/>
        <end position="81"/>
    </location>
</feature>
<evidence type="ECO:0000256" key="10">
    <source>
        <dbReference type="SAM" id="MobiDB-lite"/>
    </source>
</evidence>
<keyword evidence="7 9" id="KW-0472">Membrane</keyword>
<dbReference type="EMBL" id="PZKF01000007">
    <property type="protein sequence ID" value="PTE18473.1"/>
    <property type="molecule type" value="Genomic_DNA"/>
</dbReference>
<evidence type="ECO:0000256" key="5">
    <source>
        <dbReference type="ARBA" id="ARBA00022692"/>
    </source>
</evidence>
<evidence type="ECO:0000313" key="12">
    <source>
        <dbReference type="EMBL" id="PTE18473.1"/>
    </source>
</evidence>
<dbReference type="HAMAP" id="MF_00911">
    <property type="entry name" value="FtsQ_subfam"/>
    <property type="match status" value="1"/>
</dbReference>
<name>A0A2T4JKT1_9RHOB</name>
<dbReference type="PANTHER" id="PTHR35851:SF1">
    <property type="entry name" value="CELL DIVISION PROTEIN FTSQ"/>
    <property type="match status" value="1"/>
</dbReference>
<evidence type="ECO:0000256" key="3">
    <source>
        <dbReference type="ARBA" id="ARBA00022519"/>
    </source>
</evidence>
<dbReference type="PANTHER" id="PTHR35851">
    <property type="entry name" value="CELL DIVISION PROTEIN FTSQ"/>
    <property type="match status" value="1"/>
</dbReference>
<evidence type="ECO:0000256" key="2">
    <source>
        <dbReference type="ARBA" id="ARBA00022475"/>
    </source>
</evidence>
<feature type="domain" description="POTRA" evidence="11">
    <location>
        <begin position="107"/>
        <end position="174"/>
    </location>
</feature>
<organism evidence="12 13">
    <name type="scientific">Phaeovulum veldkampii DSM 11550</name>
    <dbReference type="NCBI Taxonomy" id="1185920"/>
    <lineage>
        <taxon>Bacteria</taxon>
        <taxon>Pseudomonadati</taxon>
        <taxon>Pseudomonadota</taxon>
        <taxon>Alphaproteobacteria</taxon>
        <taxon>Rhodobacterales</taxon>
        <taxon>Paracoccaceae</taxon>
        <taxon>Phaeovulum</taxon>
    </lineage>
</organism>
<gene>
    <name evidence="9" type="primary">ftsQ</name>
    <name evidence="12" type="ORF">C5F46_04600</name>
</gene>
<evidence type="ECO:0000256" key="1">
    <source>
        <dbReference type="ARBA" id="ARBA00004370"/>
    </source>
</evidence>
<comment type="subcellular location">
    <subcellularLocation>
        <location evidence="9">Cell inner membrane</location>
        <topology evidence="9">Single-pass type II membrane protein</topology>
    </subcellularLocation>
    <subcellularLocation>
        <location evidence="1">Membrane</location>
    </subcellularLocation>
    <text evidence="9">Localizes to the division septum.</text>
</comment>
<dbReference type="OrthoDB" id="9783091at2"/>
<dbReference type="InterPro" id="IPR034746">
    <property type="entry name" value="POTRA"/>
</dbReference>
<accession>A0A2T4JKT1</accession>
<dbReference type="GO" id="GO:0032153">
    <property type="term" value="C:cell division site"/>
    <property type="evidence" value="ECO:0007669"/>
    <property type="project" value="UniProtKB-UniRule"/>
</dbReference>
<dbReference type="InterPro" id="IPR005548">
    <property type="entry name" value="Cell_div_FtsQ/DivIB_C"/>
</dbReference>
<evidence type="ECO:0000256" key="6">
    <source>
        <dbReference type="ARBA" id="ARBA00022989"/>
    </source>
</evidence>
<keyword evidence="4 9" id="KW-0132">Cell division</keyword>
<dbReference type="InterPro" id="IPR026579">
    <property type="entry name" value="FtsQ"/>
</dbReference>
<evidence type="ECO:0000256" key="9">
    <source>
        <dbReference type="HAMAP-Rule" id="MF_00911"/>
    </source>
</evidence>
<dbReference type="Pfam" id="PF03799">
    <property type="entry name" value="FtsQ_DivIB_C"/>
    <property type="match status" value="1"/>
</dbReference>
<evidence type="ECO:0000259" key="11">
    <source>
        <dbReference type="PROSITE" id="PS51779"/>
    </source>
</evidence>
<keyword evidence="8 9" id="KW-0131">Cell cycle</keyword>
<keyword evidence="6 9" id="KW-1133">Transmembrane helix</keyword>
<evidence type="ECO:0000256" key="8">
    <source>
        <dbReference type="ARBA" id="ARBA00023306"/>
    </source>
</evidence>
<keyword evidence="13" id="KW-1185">Reference proteome</keyword>
<reference evidence="12 13" key="1">
    <citation type="submission" date="2018-03" db="EMBL/GenBank/DDBJ databases">
        <title>Rhodobacter veldkampii.</title>
        <authorList>
            <person name="Meyer T.E."/>
            <person name="Miller S."/>
            <person name="Lodha T."/>
            <person name="Gandham S."/>
            <person name="Chintalapati S."/>
            <person name="Chintalapati V.R."/>
        </authorList>
    </citation>
    <scope>NUCLEOTIDE SEQUENCE [LARGE SCALE GENOMIC DNA]</scope>
    <source>
        <strain evidence="12 13">DSM 11550</strain>
    </source>
</reference>
<dbReference type="GO" id="GO:0043093">
    <property type="term" value="P:FtsZ-dependent cytokinesis"/>
    <property type="evidence" value="ECO:0007669"/>
    <property type="project" value="UniProtKB-UniRule"/>
</dbReference>
<sequence length="321" mass="35199">MSDFDAVSVARPDPAPTPPAAAARRRWFARRAPAVRAVRRDPAPSRLAYRLHRLWLTPAVRGLAHVGLPVLAVVAALALWLGDEGRRAAIVAQYETLRDDFQNRPEFRVSLLRIEGASAPVDAAIRSMMPVKLPASSFALDLDGLRDMILRLDAVAGVDLVIRAGQLEVAVTERVPAVLWRRAAGIEMLDATGHRVATLVAREGRADLPLIAGAGADRAVPEALALLAAAEPMLARTRGLVRVGERRWDMVLDRGQRILLPETGAVAALQRVVALDRAEEILARDFTHLDMRNEDRPTLRLGAAALEQYRQIKIRETRVVQ</sequence>
<dbReference type="AlphaFoldDB" id="A0A2T4JKT1"/>
<evidence type="ECO:0000313" key="13">
    <source>
        <dbReference type="Proteomes" id="UP000241899"/>
    </source>
</evidence>
<comment type="caution">
    <text evidence="12">The sequence shown here is derived from an EMBL/GenBank/DDBJ whole genome shotgun (WGS) entry which is preliminary data.</text>
</comment>
<comment type="function">
    <text evidence="9">Essential cell division protein.</text>
</comment>
<feature type="region of interest" description="Disordered" evidence="10">
    <location>
        <begin position="1"/>
        <end position="21"/>
    </location>
</feature>
<protein>
    <recommendedName>
        <fullName evidence="9">Cell division protein FtsQ</fullName>
    </recommendedName>
</protein>
<keyword evidence="3 9" id="KW-0997">Cell inner membrane</keyword>
<dbReference type="PROSITE" id="PS51779">
    <property type="entry name" value="POTRA"/>
    <property type="match status" value="1"/>
</dbReference>
<dbReference type="Proteomes" id="UP000241899">
    <property type="component" value="Unassembled WGS sequence"/>
</dbReference>
<evidence type="ECO:0000256" key="7">
    <source>
        <dbReference type="ARBA" id="ARBA00023136"/>
    </source>
</evidence>
<dbReference type="GO" id="GO:0005886">
    <property type="term" value="C:plasma membrane"/>
    <property type="evidence" value="ECO:0007669"/>
    <property type="project" value="UniProtKB-SubCell"/>
</dbReference>